<dbReference type="EMBL" id="JBHSTT010000072">
    <property type="protein sequence ID" value="MFC6391353.1"/>
    <property type="molecule type" value="Genomic_DNA"/>
</dbReference>
<gene>
    <name evidence="3" type="ORF">ACFQDP_18755</name>
</gene>
<evidence type="ECO:0000256" key="1">
    <source>
        <dbReference type="ARBA" id="ARBA00006226"/>
    </source>
</evidence>
<comment type="similarity">
    <text evidence="1">Belongs to the RelE toxin family.</text>
</comment>
<dbReference type="Proteomes" id="UP001596237">
    <property type="component" value="Unassembled WGS sequence"/>
</dbReference>
<evidence type="ECO:0000313" key="3">
    <source>
        <dbReference type="EMBL" id="MFC6391353.1"/>
    </source>
</evidence>
<dbReference type="Gene3D" id="3.30.2310.20">
    <property type="entry name" value="RelE-like"/>
    <property type="match status" value="1"/>
</dbReference>
<keyword evidence="4" id="KW-1185">Reference proteome</keyword>
<reference evidence="4" key="1">
    <citation type="journal article" date="2019" name="Int. J. Syst. Evol. Microbiol.">
        <title>The Global Catalogue of Microorganisms (GCM) 10K type strain sequencing project: providing services to taxonomists for standard genome sequencing and annotation.</title>
        <authorList>
            <consortium name="The Broad Institute Genomics Platform"/>
            <consortium name="The Broad Institute Genome Sequencing Center for Infectious Disease"/>
            <person name="Wu L."/>
            <person name="Ma J."/>
        </authorList>
    </citation>
    <scope>NUCLEOTIDE SEQUENCE [LARGE SCALE GENOMIC DNA]</scope>
    <source>
        <strain evidence="4">CCUG 36916</strain>
    </source>
</reference>
<evidence type="ECO:0000313" key="4">
    <source>
        <dbReference type="Proteomes" id="UP001596237"/>
    </source>
</evidence>
<dbReference type="PANTHER" id="PTHR33755">
    <property type="entry name" value="TOXIN PARE1-RELATED"/>
    <property type="match status" value="1"/>
</dbReference>
<accession>A0ABW1WV38</accession>
<evidence type="ECO:0000256" key="2">
    <source>
        <dbReference type="ARBA" id="ARBA00022649"/>
    </source>
</evidence>
<proteinExistence type="inferred from homology"/>
<dbReference type="Pfam" id="PF05016">
    <property type="entry name" value="ParE_toxin"/>
    <property type="match status" value="1"/>
</dbReference>
<dbReference type="InterPro" id="IPR007712">
    <property type="entry name" value="RelE/ParE_toxin"/>
</dbReference>
<protein>
    <submittedName>
        <fullName evidence="3">Type II toxin-antitoxin system RelE/ParE family toxin</fullName>
    </submittedName>
</protein>
<organism evidence="3 4">
    <name type="scientific">Methylorubrum zatmanii</name>
    <dbReference type="NCBI Taxonomy" id="29429"/>
    <lineage>
        <taxon>Bacteria</taxon>
        <taxon>Pseudomonadati</taxon>
        <taxon>Pseudomonadota</taxon>
        <taxon>Alphaproteobacteria</taxon>
        <taxon>Hyphomicrobiales</taxon>
        <taxon>Methylobacteriaceae</taxon>
        <taxon>Methylorubrum</taxon>
    </lineage>
</organism>
<dbReference type="InterPro" id="IPR051803">
    <property type="entry name" value="TA_system_RelE-like_toxin"/>
</dbReference>
<dbReference type="RefSeq" id="WP_210329244.1">
    <property type="nucleotide sequence ID" value="NZ_JBHSTT010000072.1"/>
</dbReference>
<comment type="caution">
    <text evidence="3">The sequence shown here is derived from an EMBL/GenBank/DDBJ whole genome shotgun (WGS) entry which is preliminary data.</text>
</comment>
<dbReference type="PANTHER" id="PTHR33755:SF6">
    <property type="entry name" value="PLASMID STABILIZATION SYSTEM PROTEIN"/>
    <property type="match status" value="1"/>
</dbReference>
<sequence>MRDEKKPRVGNVSRSPRALQDLLDLWNYVADHNEAAADRLLDRIESVMVMLSDNPHAGRSRPELARSLRSFPVGNFVLFYCPVQDGITLIRVLNGYRDIGRDDIEVR</sequence>
<keyword evidence="2" id="KW-1277">Toxin-antitoxin system</keyword>
<dbReference type="InterPro" id="IPR035093">
    <property type="entry name" value="RelE/ParE_toxin_dom_sf"/>
</dbReference>
<name>A0ABW1WV38_9HYPH</name>